<name>A0A8X6U0T5_NEPPI</name>
<sequence length="333" mass="37057">MKSRSKSFDLQDKIPEPEKSADSPKDCKFNLFKGLFLGLMSGVFYSLISVLVKDMKNLHPGQLSLYRFVALFACSLPQVIQSGENVFGPKHLRFLLLLRGLIGGAYIFFNFIAFRYLPLGEATVIVFSLPVFVTVAARVFLKEPCSTFQSVTVVLTVLGIVFTAKLPSRLMGNPVVYSKDSIYGLIGAIAALCLNTAHYIVIRKIKSVHHAVMMFNFALVAIVEIVIMTYAFGDFKWHYCGAQSWFIILIGFLSYVGQTMVVIALQIEFAGPVSTMKAASDIVLAFIWQTFLFHNAPDLFSIIGAFLVVFSVVFVGVSKWMLSLPKESPQRKN</sequence>
<feature type="transmembrane region" description="Helical" evidence="6">
    <location>
        <begin position="64"/>
        <end position="80"/>
    </location>
</feature>
<evidence type="ECO:0000256" key="3">
    <source>
        <dbReference type="ARBA" id="ARBA00022989"/>
    </source>
</evidence>
<feature type="transmembrane region" description="Helical" evidence="6">
    <location>
        <begin position="182"/>
        <end position="202"/>
    </location>
</feature>
<dbReference type="Proteomes" id="UP000887013">
    <property type="component" value="Unassembled WGS sequence"/>
</dbReference>
<organism evidence="8 9">
    <name type="scientific">Nephila pilipes</name>
    <name type="common">Giant wood spider</name>
    <name type="synonym">Nephila maculata</name>
    <dbReference type="NCBI Taxonomy" id="299642"/>
    <lineage>
        <taxon>Eukaryota</taxon>
        <taxon>Metazoa</taxon>
        <taxon>Ecdysozoa</taxon>
        <taxon>Arthropoda</taxon>
        <taxon>Chelicerata</taxon>
        <taxon>Arachnida</taxon>
        <taxon>Araneae</taxon>
        <taxon>Araneomorphae</taxon>
        <taxon>Entelegynae</taxon>
        <taxon>Araneoidea</taxon>
        <taxon>Nephilidae</taxon>
        <taxon>Nephila</taxon>
    </lineage>
</organism>
<keyword evidence="3 6" id="KW-1133">Transmembrane helix</keyword>
<dbReference type="EMBL" id="BMAW01118121">
    <property type="protein sequence ID" value="GFT78182.1"/>
    <property type="molecule type" value="Genomic_DNA"/>
</dbReference>
<comment type="caution">
    <text evidence="8">The sequence shown here is derived from an EMBL/GenBank/DDBJ whole genome shotgun (WGS) entry which is preliminary data.</text>
</comment>
<dbReference type="GO" id="GO:0016020">
    <property type="term" value="C:membrane"/>
    <property type="evidence" value="ECO:0007669"/>
    <property type="project" value="UniProtKB-SubCell"/>
</dbReference>
<dbReference type="Gene3D" id="1.10.3730.20">
    <property type="match status" value="1"/>
</dbReference>
<protein>
    <submittedName>
        <fullName evidence="8">Solute carrier family 35 member G1</fullName>
    </submittedName>
</protein>
<dbReference type="InterPro" id="IPR000620">
    <property type="entry name" value="EamA_dom"/>
</dbReference>
<feature type="transmembrane region" description="Helical" evidence="6">
    <location>
        <begin position="148"/>
        <end position="167"/>
    </location>
</feature>
<gene>
    <name evidence="8" type="primary">SLC35G1</name>
    <name evidence="8" type="ORF">NPIL_398161</name>
</gene>
<keyword evidence="9" id="KW-1185">Reference proteome</keyword>
<feature type="domain" description="EamA" evidence="7">
    <location>
        <begin position="33"/>
        <end position="163"/>
    </location>
</feature>
<dbReference type="InterPro" id="IPR037185">
    <property type="entry name" value="EmrE-like"/>
</dbReference>
<evidence type="ECO:0000256" key="4">
    <source>
        <dbReference type="ARBA" id="ARBA00023136"/>
    </source>
</evidence>
<keyword evidence="4 6" id="KW-0472">Membrane</keyword>
<dbReference type="PANTHER" id="PTHR22911:SF6">
    <property type="entry name" value="SOLUTE CARRIER FAMILY 35 MEMBER G1"/>
    <property type="match status" value="1"/>
</dbReference>
<feature type="transmembrane region" description="Helical" evidence="6">
    <location>
        <begin position="302"/>
        <end position="322"/>
    </location>
</feature>
<reference evidence="8" key="1">
    <citation type="submission" date="2020-08" db="EMBL/GenBank/DDBJ databases">
        <title>Multicomponent nature underlies the extraordinary mechanical properties of spider dragline silk.</title>
        <authorList>
            <person name="Kono N."/>
            <person name="Nakamura H."/>
            <person name="Mori M."/>
            <person name="Yoshida Y."/>
            <person name="Ohtoshi R."/>
            <person name="Malay A.D."/>
            <person name="Moran D.A.P."/>
            <person name="Tomita M."/>
            <person name="Numata K."/>
            <person name="Arakawa K."/>
        </authorList>
    </citation>
    <scope>NUCLEOTIDE SEQUENCE</scope>
</reference>
<feature type="transmembrane region" description="Helical" evidence="6">
    <location>
        <begin position="214"/>
        <end position="233"/>
    </location>
</feature>
<dbReference type="AlphaFoldDB" id="A0A8X6U0T5"/>
<evidence type="ECO:0000259" key="7">
    <source>
        <dbReference type="Pfam" id="PF00892"/>
    </source>
</evidence>
<accession>A0A8X6U0T5</accession>
<feature type="transmembrane region" description="Helical" evidence="6">
    <location>
        <begin position="122"/>
        <end position="141"/>
    </location>
</feature>
<dbReference type="Pfam" id="PF00892">
    <property type="entry name" value="EamA"/>
    <property type="match status" value="1"/>
</dbReference>
<feature type="transmembrane region" description="Helical" evidence="6">
    <location>
        <begin position="92"/>
        <end position="116"/>
    </location>
</feature>
<dbReference type="OrthoDB" id="6502282at2759"/>
<dbReference type="PANTHER" id="PTHR22911">
    <property type="entry name" value="ACYL-MALONYL CONDENSING ENZYME-RELATED"/>
    <property type="match status" value="1"/>
</dbReference>
<feature type="transmembrane region" description="Helical" evidence="6">
    <location>
        <begin position="34"/>
        <end position="52"/>
    </location>
</feature>
<evidence type="ECO:0000256" key="6">
    <source>
        <dbReference type="SAM" id="Phobius"/>
    </source>
</evidence>
<evidence type="ECO:0000256" key="5">
    <source>
        <dbReference type="SAM" id="MobiDB-lite"/>
    </source>
</evidence>
<evidence type="ECO:0000256" key="1">
    <source>
        <dbReference type="ARBA" id="ARBA00004141"/>
    </source>
</evidence>
<keyword evidence="2 6" id="KW-0812">Transmembrane</keyword>
<proteinExistence type="predicted"/>
<feature type="transmembrane region" description="Helical" evidence="6">
    <location>
        <begin position="245"/>
        <end position="266"/>
    </location>
</feature>
<evidence type="ECO:0000313" key="9">
    <source>
        <dbReference type="Proteomes" id="UP000887013"/>
    </source>
</evidence>
<comment type="subcellular location">
    <subcellularLocation>
        <location evidence="1">Membrane</location>
        <topology evidence="1">Multi-pass membrane protein</topology>
    </subcellularLocation>
</comment>
<dbReference type="SUPFAM" id="SSF103481">
    <property type="entry name" value="Multidrug resistance efflux transporter EmrE"/>
    <property type="match status" value="1"/>
</dbReference>
<feature type="region of interest" description="Disordered" evidence="5">
    <location>
        <begin position="1"/>
        <end position="23"/>
    </location>
</feature>
<evidence type="ECO:0000256" key="2">
    <source>
        <dbReference type="ARBA" id="ARBA00022692"/>
    </source>
</evidence>
<evidence type="ECO:0000313" key="8">
    <source>
        <dbReference type="EMBL" id="GFT78182.1"/>
    </source>
</evidence>